<dbReference type="AlphaFoldDB" id="A0A3E0DS15"/>
<evidence type="ECO:0000313" key="6">
    <source>
        <dbReference type="EMBL" id="REG85858.1"/>
    </source>
</evidence>
<dbReference type="SMART" id="SM01266">
    <property type="entry name" value="Mac"/>
    <property type="match status" value="1"/>
</dbReference>
<evidence type="ECO:0000256" key="2">
    <source>
        <dbReference type="ARBA" id="ARBA00022679"/>
    </source>
</evidence>
<dbReference type="CDD" id="cd03357">
    <property type="entry name" value="LbH_MAT_GAT"/>
    <property type="match status" value="1"/>
</dbReference>
<comment type="caution">
    <text evidence="6">The sequence shown here is derived from an EMBL/GenBank/DDBJ whole genome shotgun (WGS) entry which is preliminary data.</text>
</comment>
<dbReference type="Pfam" id="PF00132">
    <property type="entry name" value="Hexapep"/>
    <property type="match status" value="1"/>
</dbReference>
<dbReference type="PANTHER" id="PTHR23416:SF23">
    <property type="entry name" value="ACETYLTRANSFERASE C18B11.09C-RELATED"/>
    <property type="match status" value="1"/>
</dbReference>
<dbReference type="InterPro" id="IPR018357">
    <property type="entry name" value="Hexapep_transf_CS"/>
</dbReference>
<name>A0A3E0DS15_9GAMM</name>
<evidence type="ECO:0000259" key="5">
    <source>
        <dbReference type="SMART" id="SM01266"/>
    </source>
</evidence>
<keyword evidence="2 6" id="KW-0808">Transferase</keyword>
<dbReference type="InterPro" id="IPR051159">
    <property type="entry name" value="Hexapeptide_acetyltransf"/>
</dbReference>
<proteinExistence type="inferred from homology"/>
<dbReference type="Gene3D" id="2.160.10.10">
    <property type="entry name" value="Hexapeptide repeat proteins"/>
    <property type="match status" value="1"/>
</dbReference>
<dbReference type="GO" id="GO:0005829">
    <property type="term" value="C:cytosol"/>
    <property type="evidence" value="ECO:0007669"/>
    <property type="project" value="TreeGrafter"/>
</dbReference>
<keyword evidence="4" id="KW-0012">Acyltransferase</keyword>
<comment type="similarity">
    <text evidence="1">Belongs to the transferase hexapeptide repeat family.</text>
</comment>
<evidence type="ECO:0000256" key="4">
    <source>
        <dbReference type="ARBA" id="ARBA00023315"/>
    </source>
</evidence>
<organism evidence="6 7">
    <name type="scientific">Marinomonas pollencensis</name>
    <dbReference type="NCBI Taxonomy" id="491954"/>
    <lineage>
        <taxon>Bacteria</taxon>
        <taxon>Pseudomonadati</taxon>
        <taxon>Pseudomonadota</taxon>
        <taxon>Gammaproteobacteria</taxon>
        <taxon>Oceanospirillales</taxon>
        <taxon>Oceanospirillaceae</taxon>
        <taxon>Marinomonas</taxon>
    </lineage>
</organism>
<evidence type="ECO:0000256" key="1">
    <source>
        <dbReference type="ARBA" id="ARBA00007274"/>
    </source>
</evidence>
<protein>
    <submittedName>
        <fullName evidence="6">Maltose O-acetyltransferase</fullName>
    </submittedName>
</protein>
<dbReference type="InterPro" id="IPR001451">
    <property type="entry name" value="Hexapep"/>
</dbReference>
<dbReference type="GO" id="GO:0008374">
    <property type="term" value="F:O-acyltransferase activity"/>
    <property type="evidence" value="ECO:0007669"/>
    <property type="project" value="TreeGrafter"/>
</dbReference>
<dbReference type="GO" id="GO:0016407">
    <property type="term" value="F:acetyltransferase activity"/>
    <property type="evidence" value="ECO:0007669"/>
    <property type="project" value="InterPro"/>
</dbReference>
<feature type="domain" description="Maltose/galactoside acetyltransferase" evidence="5">
    <location>
        <begin position="8"/>
        <end position="59"/>
    </location>
</feature>
<dbReference type="Proteomes" id="UP000256542">
    <property type="component" value="Unassembled WGS sequence"/>
</dbReference>
<dbReference type="SUPFAM" id="SSF51161">
    <property type="entry name" value="Trimeric LpxA-like enzymes"/>
    <property type="match status" value="1"/>
</dbReference>
<keyword evidence="7" id="KW-1185">Reference proteome</keyword>
<evidence type="ECO:0000313" key="7">
    <source>
        <dbReference type="Proteomes" id="UP000256542"/>
    </source>
</evidence>
<accession>A0A3E0DS15</accession>
<evidence type="ECO:0000256" key="3">
    <source>
        <dbReference type="ARBA" id="ARBA00022737"/>
    </source>
</evidence>
<keyword evidence="3" id="KW-0677">Repeat</keyword>
<dbReference type="EMBL" id="QUNG01000002">
    <property type="protein sequence ID" value="REG85858.1"/>
    <property type="molecule type" value="Genomic_DNA"/>
</dbReference>
<dbReference type="RefSeq" id="WP_245959084.1">
    <property type="nucleotide sequence ID" value="NZ_QUNG01000002.1"/>
</dbReference>
<sequence length="174" mass="18974">MSDNQTEFEKMRQGLAFNGIDTDLRLRREAARLACAKYNAHPSKGNLRHITRLFAQFGSLVIEPGFQCDYGTQIHIGERCYINFNCVFLDSAQITLGDDVLIGPGAHLYTVDHPRDALARAAGECHAKPIVIGDKVWIGGGAKILPGITIGNNAIIGANAVVTRDVADHERYLG</sequence>
<dbReference type="PANTHER" id="PTHR23416">
    <property type="entry name" value="SIALIC ACID SYNTHASE-RELATED"/>
    <property type="match status" value="1"/>
</dbReference>
<gene>
    <name evidence="6" type="ORF">DFP81_102397</name>
</gene>
<reference evidence="6 7" key="1">
    <citation type="submission" date="2018-08" db="EMBL/GenBank/DDBJ databases">
        <title>Genomic Encyclopedia of Type Strains, Phase III (KMG-III): the genomes of soil and plant-associated and newly described type strains.</title>
        <authorList>
            <person name="Whitman W."/>
        </authorList>
    </citation>
    <scope>NUCLEOTIDE SEQUENCE [LARGE SCALE GENOMIC DNA]</scope>
    <source>
        <strain evidence="6 7">CECT 7375</strain>
    </source>
</reference>
<dbReference type="PROSITE" id="PS00101">
    <property type="entry name" value="HEXAPEP_TRANSFERASES"/>
    <property type="match status" value="1"/>
</dbReference>
<dbReference type="Pfam" id="PF12464">
    <property type="entry name" value="Mac"/>
    <property type="match status" value="1"/>
</dbReference>
<dbReference type="InterPro" id="IPR024688">
    <property type="entry name" value="Mac_dom"/>
</dbReference>
<dbReference type="InterPro" id="IPR011004">
    <property type="entry name" value="Trimer_LpxA-like_sf"/>
</dbReference>